<dbReference type="Proteomes" id="UP001283361">
    <property type="component" value="Unassembled WGS sequence"/>
</dbReference>
<sequence>MSLYYCIIPHLIFLDVEEKLYGEKYVLFIIGWYPDNWHKVRDNRHICTLEQLEETAQQFTEPLDRLISTPDISLITSQCILRSPWPKMLSGLWLLPSTVYLPSMYDEEKIGGKGMKLED</sequence>
<evidence type="ECO:0000313" key="1">
    <source>
        <dbReference type="EMBL" id="KAK3740073.1"/>
    </source>
</evidence>
<organism evidence="1 2">
    <name type="scientific">Elysia crispata</name>
    <name type="common">lettuce slug</name>
    <dbReference type="NCBI Taxonomy" id="231223"/>
    <lineage>
        <taxon>Eukaryota</taxon>
        <taxon>Metazoa</taxon>
        <taxon>Spiralia</taxon>
        <taxon>Lophotrochozoa</taxon>
        <taxon>Mollusca</taxon>
        <taxon>Gastropoda</taxon>
        <taxon>Heterobranchia</taxon>
        <taxon>Euthyneura</taxon>
        <taxon>Panpulmonata</taxon>
        <taxon>Sacoglossa</taxon>
        <taxon>Placobranchoidea</taxon>
        <taxon>Plakobranchidae</taxon>
        <taxon>Elysia</taxon>
    </lineage>
</organism>
<keyword evidence="2" id="KW-1185">Reference proteome</keyword>
<accession>A0AAE1CW36</accession>
<gene>
    <name evidence="1" type="ORF">RRG08_021359</name>
</gene>
<protein>
    <submittedName>
        <fullName evidence="1">Uncharacterized protein</fullName>
    </submittedName>
</protein>
<evidence type="ECO:0000313" key="2">
    <source>
        <dbReference type="Proteomes" id="UP001283361"/>
    </source>
</evidence>
<comment type="caution">
    <text evidence="1">The sequence shown here is derived from an EMBL/GenBank/DDBJ whole genome shotgun (WGS) entry which is preliminary data.</text>
</comment>
<proteinExistence type="predicted"/>
<name>A0AAE1CW36_9GAST</name>
<dbReference type="EMBL" id="JAWDGP010006489">
    <property type="protein sequence ID" value="KAK3740073.1"/>
    <property type="molecule type" value="Genomic_DNA"/>
</dbReference>
<dbReference type="AlphaFoldDB" id="A0AAE1CW36"/>
<dbReference type="Gene3D" id="3.40.50.2300">
    <property type="match status" value="1"/>
</dbReference>
<reference evidence="1" key="1">
    <citation type="journal article" date="2023" name="G3 (Bethesda)">
        <title>A reference genome for the long-term kleptoplast-retaining sea slug Elysia crispata morphotype clarki.</title>
        <authorList>
            <person name="Eastman K.E."/>
            <person name="Pendleton A.L."/>
            <person name="Shaikh M.A."/>
            <person name="Suttiyut T."/>
            <person name="Ogas R."/>
            <person name="Tomko P."/>
            <person name="Gavelis G."/>
            <person name="Widhalm J.R."/>
            <person name="Wisecaver J.H."/>
        </authorList>
    </citation>
    <scope>NUCLEOTIDE SEQUENCE</scope>
    <source>
        <strain evidence="1">ECLA1</strain>
    </source>
</reference>